<evidence type="ECO:0000313" key="4">
    <source>
        <dbReference type="WBParaSite" id="maker-uti_cns_0007831-snap-gene-0.17-mRNA-1"/>
    </source>
</evidence>
<evidence type="ECO:0000313" key="3">
    <source>
        <dbReference type="Proteomes" id="UP000095280"/>
    </source>
</evidence>
<dbReference type="WBParaSite" id="maker-uti_cns_0007831-snap-gene-0.17-mRNA-1">
    <property type="protein sequence ID" value="maker-uti_cns_0007831-snap-gene-0.17-mRNA-1"/>
    <property type="gene ID" value="maker-uti_cns_0007831-snap-gene-0.17"/>
</dbReference>
<keyword evidence="2" id="KW-0472">Membrane</keyword>
<protein>
    <submittedName>
        <fullName evidence="4 5">Peroxin-14</fullName>
    </submittedName>
</protein>
<dbReference type="WBParaSite" id="maker-uti_cns_0011309-snap-gene-0.10-mRNA-1">
    <property type="protein sequence ID" value="maker-uti_cns_0011309-snap-gene-0.10-mRNA-1"/>
    <property type="gene ID" value="maker-uti_cns_0011309-snap-gene-0.10"/>
</dbReference>
<keyword evidence="2" id="KW-1133">Transmembrane helix</keyword>
<evidence type="ECO:0000256" key="2">
    <source>
        <dbReference type="SAM" id="Phobius"/>
    </source>
</evidence>
<proteinExistence type="predicted"/>
<name>A0A1I8HUD0_9PLAT</name>
<sequence length="136" mass="15311">FQALTRRARLSLFWTGALAILVFLMRRRLRRSWRNLASILGGPTVHELFAKICTVAVAQREAGEKLAHLQSKLDQVVNMLSFVEGEQAKTRQAVESVQRLLLSREDLQQLGGPSVPNWQQQQQQQPAPAASDDAHE</sequence>
<feature type="transmembrane region" description="Helical" evidence="2">
    <location>
        <begin position="6"/>
        <end position="25"/>
    </location>
</feature>
<reference evidence="4 5" key="1">
    <citation type="submission" date="2016-11" db="UniProtKB">
        <authorList>
            <consortium name="WormBaseParasite"/>
        </authorList>
    </citation>
    <scope>IDENTIFICATION</scope>
</reference>
<keyword evidence="2" id="KW-0812">Transmembrane</keyword>
<feature type="region of interest" description="Disordered" evidence="1">
    <location>
        <begin position="110"/>
        <end position="136"/>
    </location>
</feature>
<dbReference type="Proteomes" id="UP000095280">
    <property type="component" value="Unplaced"/>
</dbReference>
<evidence type="ECO:0000256" key="1">
    <source>
        <dbReference type="SAM" id="MobiDB-lite"/>
    </source>
</evidence>
<dbReference type="AlphaFoldDB" id="A0A1I8HUD0"/>
<feature type="compositionally biased region" description="Low complexity" evidence="1">
    <location>
        <begin position="119"/>
        <end position="130"/>
    </location>
</feature>
<keyword evidence="3" id="KW-1185">Reference proteome</keyword>
<organism evidence="3 4">
    <name type="scientific">Macrostomum lignano</name>
    <dbReference type="NCBI Taxonomy" id="282301"/>
    <lineage>
        <taxon>Eukaryota</taxon>
        <taxon>Metazoa</taxon>
        <taxon>Spiralia</taxon>
        <taxon>Lophotrochozoa</taxon>
        <taxon>Platyhelminthes</taxon>
        <taxon>Rhabditophora</taxon>
        <taxon>Macrostomorpha</taxon>
        <taxon>Macrostomida</taxon>
        <taxon>Macrostomidae</taxon>
        <taxon>Macrostomum</taxon>
    </lineage>
</organism>
<evidence type="ECO:0000313" key="5">
    <source>
        <dbReference type="WBParaSite" id="maker-uti_cns_0011309-snap-gene-0.10-mRNA-1"/>
    </source>
</evidence>
<accession>A0A1I8HUD0</accession>